<dbReference type="InterPro" id="IPR022082">
    <property type="entry name" value="Noelin_dom"/>
</dbReference>
<evidence type="ECO:0000313" key="14">
    <source>
        <dbReference type="Proteomes" id="UP000812440"/>
    </source>
</evidence>
<protein>
    <recommendedName>
        <fullName evidence="12">Olfactomedin-like domain-containing protein</fullName>
    </recommendedName>
</protein>
<feature type="chain" id="PRO_5035846319" description="Olfactomedin-like domain-containing protein" evidence="11">
    <location>
        <begin position="24"/>
        <end position="477"/>
    </location>
</feature>
<dbReference type="PANTHER" id="PTHR23192">
    <property type="entry name" value="OLFACTOMEDIN-RELATED"/>
    <property type="match status" value="1"/>
</dbReference>
<comment type="subcellular location">
    <subcellularLocation>
        <location evidence="1">Secreted</location>
    </subcellularLocation>
    <subcellularLocation>
        <location evidence="8">Synapse</location>
    </subcellularLocation>
</comment>
<dbReference type="GO" id="GO:0005615">
    <property type="term" value="C:extracellular space"/>
    <property type="evidence" value="ECO:0007669"/>
    <property type="project" value="TreeGrafter"/>
</dbReference>
<proteinExistence type="predicted"/>
<dbReference type="OrthoDB" id="8626508at2759"/>
<accession>A0A8T2IZZ1</accession>
<evidence type="ECO:0000256" key="9">
    <source>
        <dbReference type="PROSITE-ProRule" id="PRU00446"/>
    </source>
</evidence>
<evidence type="ECO:0000256" key="5">
    <source>
        <dbReference type="ARBA" id="ARBA00023054"/>
    </source>
</evidence>
<dbReference type="PANTHER" id="PTHR23192:SF36">
    <property type="entry name" value="NOELIN-3"/>
    <property type="match status" value="1"/>
</dbReference>
<comment type="caution">
    <text evidence="9">Lacks conserved residue(s) required for the propagation of feature annotation.</text>
</comment>
<evidence type="ECO:0000256" key="7">
    <source>
        <dbReference type="ARBA" id="ARBA00023180"/>
    </source>
</evidence>
<sequence length="477" mass="54755">MGSPFLTLGAVLCTMAMISNWMSQTLPSLVGLNITRFTSSNLLTQISPREGWQVYSSAQDSDGRCICTVVAPEQNLCSRDAKSKQLRQLLEKVQNMSQSIEVLNLRTERDYQYVQKMETQMKVVRVKFRQIEEDRKTLLTRHFQDLKEKMDELLPLIPVLEQYKTDAQLITQFKEEIRNLTGILTTIQQEIGAFDYEELHQRVLGLETRLRDCMKKLTCGKLMKITGPVTVKASGPRFGAWMTDPTASEKNNRVWYMDGFTSRMVREYKSLADFVTGAESRTYNLPYKWAGTSHLVYNGSLFFNKFQSNIVIKYSFATGKILNQRSLDNAGFNNVYPYTWGGHSDIDLMADEFGVWAVYATNQNAGNIVISQLRQDTLEVIKSWNTGYPKRSAGESFMICGTLYVTNSHLTGAKVFYSYSTKTSTYEYTDIPFHNQYFHISMLDYNSRDRALYAWNNGHQVLFNVTLFHIIKTDNDA</sequence>
<dbReference type="InterPro" id="IPR003112">
    <property type="entry name" value="Olfac-like_dom"/>
</dbReference>
<keyword evidence="5 10" id="KW-0175">Coiled coil</keyword>
<dbReference type="EMBL" id="JAACNH010000007">
    <property type="protein sequence ID" value="KAG8436598.1"/>
    <property type="molecule type" value="Genomic_DNA"/>
</dbReference>
<keyword evidence="7" id="KW-0325">Glycoprotein</keyword>
<evidence type="ECO:0000256" key="6">
    <source>
        <dbReference type="ARBA" id="ARBA00023157"/>
    </source>
</evidence>
<reference evidence="13" key="1">
    <citation type="thesis" date="2020" institute="ProQuest LLC" country="789 East Eisenhower Parkway, Ann Arbor, MI, USA">
        <title>Comparative Genomics and Chromosome Evolution.</title>
        <authorList>
            <person name="Mudd A.B."/>
        </authorList>
    </citation>
    <scope>NUCLEOTIDE SEQUENCE</scope>
    <source>
        <strain evidence="13">Female2</strain>
        <tissue evidence="13">Blood</tissue>
    </source>
</reference>
<feature type="domain" description="Olfactomedin-like" evidence="12">
    <location>
        <begin position="218"/>
        <end position="469"/>
    </location>
</feature>
<dbReference type="Pfam" id="PF12308">
    <property type="entry name" value="Noelin-1"/>
    <property type="match status" value="1"/>
</dbReference>
<dbReference type="GO" id="GO:0007165">
    <property type="term" value="P:signal transduction"/>
    <property type="evidence" value="ECO:0007669"/>
    <property type="project" value="TreeGrafter"/>
</dbReference>
<dbReference type="Pfam" id="PF02191">
    <property type="entry name" value="OLF"/>
    <property type="match status" value="1"/>
</dbReference>
<organism evidence="13 14">
    <name type="scientific">Hymenochirus boettgeri</name>
    <name type="common">Congo dwarf clawed frog</name>
    <dbReference type="NCBI Taxonomy" id="247094"/>
    <lineage>
        <taxon>Eukaryota</taxon>
        <taxon>Metazoa</taxon>
        <taxon>Chordata</taxon>
        <taxon>Craniata</taxon>
        <taxon>Vertebrata</taxon>
        <taxon>Euteleostomi</taxon>
        <taxon>Amphibia</taxon>
        <taxon>Batrachia</taxon>
        <taxon>Anura</taxon>
        <taxon>Pipoidea</taxon>
        <taxon>Pipidae</taxon>
        <taxon>Pipinae</taxon>
        <taxon>Hymenochirus</taxon>
    </lineage>
</organism>
<evidence type="ECO:0000256" key="10">
    <source>
        <dbReference type="SAM" id="Coils"/>
    </source>
</evidence>
<evidence type="ECO:0000259" key="12">
    <source>
        <dbReference type="PROSITE" id="PS51132"/>
    </source>
</evidence>
<evidence type="ECO:0000256" key="3">
    <source>
        <dbReference type="ARBA" id="ARBA00022729"/>
    </source>
</evidence>
<gene>
    <name evidence="13" type="ORF">GDO86_007634</name>
</gene>
<keyword evidence="4" id="KW-0770">Synapse</keyword>
<dbReference type="PROSITE" id="PS51132">
    <property type="entry name" value="OLF"/>
    <property type="match status" value="1"/>
</dbReference>
<dbReference type="GO" id="GO:0045202">
    <property type="term" value="C:synapse"/>
    <property type="evidence" value="ECO:0007669"/>
    <property type="project" value="UniProtKB-SubCell"/>
</dbReference>
<keyword evidence="3 11" id="KW-0732">Signal</keyword>
<comment type="caution">
    <text evidence="13">The sequence shown here is derived from an EMBL/GenBank/DDBJ whole genome shotgun (WGS) entry which is preliminary data.</text>
</comment>
<dbReference type="SMART" id="SM00284">
    <property type="entry name" value="OLF"/>
    <property type="match status" value="1"/>
</dbReference>
<dbReference type="AlphaFoldDB" id="A0A8T2IZZ1"/>
<name>A0A8T2IZZ1_9PIPI</name>
<feature type="coiled-coil region" evidence="10">
    <location>
        <begin position="79"/>
        <end position="134"/>
    </location>
</feature>
<dbReference type="InterPro" id="IPR050605">
    <property type="entry name" value="Olfactomedin-like_domain"/>
</dbReference>
<evidence type="ECO:0000256" key="8">
    <source>
        <dbReference type="ARBA" id="ARBA00034103"/>
    </source>
</evidence>
<evidence type="ECO:0000313" key="13">
    <source>
        <dbReference type="EMBL" id="KAG8436598.1"/>
    </source>
</evidence>
<evidence type="ECO:0000256" key="1">
    <source>
        <dbReference type="ARBA" id="ARBA00004613"/>
    </source>
</evidence>
<dbReference type="InterPro" id="IPR011044">
    <property type="entry name" value="Quino_amine_DH_bsu"/>
</dbReference>
<dbReference type="Proteomes" id="UP000812440">
    <property type="component" value="Chromosome 4"/>
</dbReference>
<keyword evidence="2" id="KW-0964">Secreted</keyword>
<keyword evidence="14" id="KW-1185">Reference proteome</keyword>
<keyword evidence="6" id="KW-1015">Disulfide bond</keyword>
<feature type="signal peptide" evidence="11">
    <location>
        <begin position="1"/>
        <end position="23"/>
    </location>
</feature>
<evidence type="ECO:0000256" key="11">
    <source>
        <dbReference type="SAM" id="SignalP"/>
    </source>
</evidence>
<evidence type="ECO:0000256" key="2">
    <source>
        <dbReference type="ARBA" id="ARBA00022525"/>
    </source>
</evidence>
<dbReference type="SUPFAM" id="SSF50969">
    <property type="entry name" value="YVTN repeat-like/Quinoprotein amine dehydrogenase"/>
    <property type="match status" value="1"/>
</dbReference>
<evidence type="ECO:0000256" key="4">
    <source>
        <dbReference type="ARBA" id="ARBA00023018"/>
    </source>
</evidence>